<proteinExistence type="predicted"/>
<keyword evidence="8" id="KW-1185">Reference proteome</keyword>
<evidence type="ECO:0000256" key="6">
    <source>
        <dbReference type="SAM" id="Phobius"/>
    </source>
</evidence>
<gene>
    <name evidence="7" type="ORF">C7M84_007889</name>
</gene>
<evidence type="ECO:0000256" key="3">
    <source>
        <dbReference type="ARBA" id="ARBA00022989"/>
    </source>
</evidence>
<dbReference type="Pfam" id="PF07690">
    <property type="entry name" value="MFS_1"/>
    <property type="match status" value="1"/>
</dbReference>
<dbReference type="GO" id="GO:0022857">
    <property type="term" value="F:transmembrane transporter activity"/>
    <property type="evidence" value="ECO:0007669"/>
    <property type="project" value="InterPro"/>
</dbReference>
<protein>
    <submittedName>
        <fullName evidence="7">Uncharacterized protein</fullName>
    </submittedName>
</protein>
<reference evidence="7 8" key="1">
    <citation type="submission" date="2018-04" db="EMBL/GenBank/DDBJ databases">
        <authorList>
            <person name="Zhang X."/>
            <person name="Yuan J."/>
            <person name="Li F."/>
            <person name="Xiang J."/>
        </authorList>
    </citation>
    <scope>NUCLEOTIDE SEQUENCE [LARGE SCALE GENOMIC DNA]</scope>
    <source>
        <tissue evidence="7">Muscle</tissue>
    </source>
</reference>
<feature type="transmembrane region" description="Helical" evidence="6">
    <location>
        <begin position="96"/>
        <end position="116"/>
    </location>
</feature>
<feature type="transmembrane region" description="Helical" evidence="6">
    <location>
        <begin position="66"/>
        <end position="90"/>
    </location>
</feature>
<evidence type="ECO:0000256" key="2">
    <source>
        <dbReference type="ARBA" id="ARBA00022692"/>
    </source>
</evidence>
<dbReference type="PANTHER" id="PTHR10924:SF27">
    <property type="entry name" value="SOLUTE CARRIER FAMILY 49 MEMBER 4"/>
    <property type="match status" value="1"/>
</dbReference>
<dbReference type="InterPro" id="IPR011701">
    <property type="entry name" value="MFS"/>
</dbReference>
<dbReference type="InterPro" id="IPR049680">
    <property type="entry name" value="FLVCR1-2_SLC49-like"/>
</dbReference>
<dbReference type="EMBL" id="QCYY01002007">
    <property type="protein sequence ID" value="ROT73680.1"/>
    <property type="molecule type" value="Genomic_DNA"/>
</dbReference>
<feature type="transmembrane region" description="Helical" evidence="6">
    <location>
        <begin position="36"/>
        <end position="54"/>
    </location>
</feature>
<comment type="caution">
    <text evidence="7">The sequence shown here is derived from an EMBL/GenBank/DDBJ whole genome shotgun (WGS) entry which is preliminary data.</text>
</comment>
<reference evidence="7 8" key="2">
    <citation type="submission" date="2019-01" db="EMBL/GenBank/DDBJ databases">
        <title>The decoding of complex shrimp genome reveals the adaptation for benthos swimmer, frequently molting mechanism and breeding impact on genome.</title>
        <authorList>
            <person name="Sun Y."/>
            <person name="Gao Y."/>
            <person name="Yu Y."/>
        </authorList>
    </citation>
    <scope>NUCLEOTIDE SEQUENCE [LARGE SCALE GENOMIC DNA]</scope>
    <source>
        <tissue evidence="7">Muscle</tissue>
    </source>
</reference>
<dbReference type="OrthoDB" id="6380121at2759"/>
<evidence type="ECO:0000256" key="5">
    <source>
        <dbReference type="SAM" id="MobiDB-lite"/>
    </source>
</evidence>
<evidence type="ECO:0000313" key="7">
    <source>
        <dbReference type="EMBL" id="ROT73680.1"/>
    </source>
</evidence>
<dbReference type="GO" id="GO:0016020">
    <property type="term" value="C:membrane"/>
    <property type="evidence" value="ECO:0007669"/>
    <property type="project" value="UniProtKB-SubCell"/>
</dbReference>
<dbReference type="SUPFAM" id="SSF103473">
    <property type="entry name" value="MFS general substrate transporter"/>
    <property type="match status" value="1"/>
</dbReference>
<dbReference type="Gene3D" id="1.20.1250.20">
    <property type="entry name" value="MFS general substrate transporter like domains"/>
    <property type="match status" value="1"/>
</dbReference>
<dbReference type="Proteomes" id="UP000283509">
    <property type="component" value="Unassembled WGS sequence"/>
</dbReference>
<organism evidence="7 8">
    <name type="scientific">Penaeus vannamei</name>
    <name type="common">Whiteleg shrimp</name>
    <name type="synonym">Litopenaeus vannamei</name>
    <dbReference type="NCBI Taxonomy" id="6689"/>
    <lineage>
        <taxon>Eukaryota</taxon>
        <taxon>Metazoa</taxon>
        <taxon>Ecdysozoa</taxon>
        <taxon>Arthropoda</taxon>
        <taxon>Crustacea</taxon>
        <taxon>Multicrustacea</taxon>
        <taxon>Malacostraca</taxon>
        <taxon>Eumalacostraca</taxon>
        <taxon>Eucarida</taxon>
        <taxon>Decapoda</taxon>
        <taxon>Dendrobranchiata</taxon>
        <taxon>Penaeoidea</taxon>
        <taxon>Penaeidae</taxon>
        <taxon>Penaeus</taxon>
    </lineage>
</organism>
<sequence>MIYCYHHWQRIAWTRHGTIIITATPYHHHFAGLRKGILLSAGFLVAGTTIRCFPVDDLTFTVLCHVGAFMVGVSCCLLMPQVGAVVSAWFSPAEGTTAIAVALLMNQLGGVTMYFSPLVVRAPVEEDLLPEDIRKDITILMYIHFGMSLLLFLCVLFYFPDAPPSPPSPSSKEEREDFGKGLKDFLRNPHLILIVVAYGVSFGVVGNWVGFMTYSLLEIGIHQEEAMGVGISSVVGASVSAFVAARLTDRIYGHLKTTSPSFPRRPIMATEATPPSEGSVTPETLARWP</sequence>
<dbReference type="InterPro" id="IPR036259">
    <property type="entry name" value="MFS_trans_sf"/>
</dbReference>
<keyword evidence="3 6" id="KW-1133">Transmembrane helix</keyword>
<evidence type="ECO:0000256" key="1">
    <source>
        <dbReference type="ARBA" id="ARBA00004141"/>
    </source>
</evidence>
<feature type="transmembrane region" description="Helical" evidence="6">
    <location>
        <begin position="137"/>
        <end position="159"/>
    </location>
</feature>
<keyword evidence="4 6" id="KW-0472">Membrane</keyword>
<accession>A0A423TB09</accession>
<dbReference type="AlphaFoldDB" id="A0A423TB09"/>
<comment type="subcellular location">
    <subcellularLocation>
        <location evidence="1">Membrane</location>
        <topology evidence="1">Multi-pass membrane protein</topology>
    </subcellularLocation>
</comment>
<name>A0A423TB09_PENVA</name>
<evidence type="ECO:0000313" key="8">
    <source>
        <dbReference type="Proteomes" id="UP000283509"/>
    </source>
</evidence>
<dbReference type="PANTHER" id="PTHR10924">
    <property type="entry name" value="MAJOR FACILITATOR SUPERFAMILY PROTEIN-RELATED"/>
    <property type="match status" value="1"/>
</dbReference>
<feature type="region of interest" description="Disordered" evidence="5">
    <location>
        <begin position="263"/>
        <end position="289"/>
    </location>
</feature>
<evidence type="ECO:0000256" key="4">
    <source>
        <dbReference type="ARBA" id="ARBA00023136"/>
    </source>
</evidence>
<feature type="transmembrane region" description="Helical" evidence="6">
    <location>
        <begin position="226"/>
        <end position="245"/>
    </location>
</feature>
<keyword evidence="2 6" id="KW-0812">Transmembrane</keyword>
<feature type="transmembrane region" description="Helical" evidence="6">
    <location>
        <begin position="191"/>
        <end position="214"/>
    </location>
</feature>